<gene>
    <name evidence="1" type="ORF">N7456_001715</name>
</gene>
<dbReference type="EMBL" id="JAPQKH010000002">
    <property type="protein sequence ID" value="KAJ5113181.1"/>
    <property type="molecule type" value="Genomic_DNA"/>
</dbReference>
<dbReference type="OrthoDB" id="2679825at2759"/>
<evidence type="ECO:0000313" key="2">
    <source>
        <dbReference type="Proteomes" id="UP001149165"/>
    </source>
</evidence>
<sequence length="219" mass="25312">MPKKKKNMKDTVSIFEILNIKAKLKRLNKPRLLLALYSEPKDSGSPHYALFVTPKFKPRSRNPKKEVEPIEGTKYHIKRVTKRTDGVITQPWCFEEVDVPDLDRDVGVLVCTVIGKVLSMEKLKEVIPDIHIYQSDDRIQFKARDFDSKMWCHDTFDELWKTKAVVAMDWRTAEGGTRAFLDQKHGEGRWTQAITSEYRNTPCVPIVDLMAGSIVRGYM</sequence>
<reference evidence="1" key="2">
    <citation type="journal article" date="2023" name="IMA Fungus">
        <title>Comparative genomic study of the Penicillium genus elucidates a diverse pangenome and 15 lateral gene transfer events.</title>
        <authorList>
            <person name="Petersen C."/>
            <person name="Sorensen T."/>
            <person name="Nielsen M.R."/>
            <person name="Sondergaard T.E."/>
            <person name="Sorensen J.L."/>
            <person name="Fitzpatrick D.A."/>
            <person name="Frisvad J.C."/>
            <person name="Nielsen K.L."/>
        </authorList>
    </citation>
    <scope>NUCLEOTIDE SEQUENCE</scope>
    <source>
        <strain evidence="1">IBT 30069</strain>
    </source>
</reference>
<keyword evidence="2" id="KW-1185">Reference proteome</keyword>
<dbReference type="AlphaFoldDB" id="A0A9W9G6Y7"/>
<dbReference type="InterPro" id="IPR054208">
    <property type="entry name" value="DUF6914"/>
</dbReference>
<name>A0A9W9G6Y7_9EURO</name>
<evidence type="ECO:0000313" key="1">
    <source>
        <dbReference type="EMBL" id="KAJ5113181.1"/>
    </source>
</evidence>
<reference evidence="1" key="1">
    <citation type="submission" date="2022-11" db="EMBL/GenBank/DDBJ databases">
        <authorList>
            <person name="Petersen C."/>
        </authorList>
    </citation>
    <scope>NUCLEOTIDE SEQUENCE</scope>
    <source>
        <strain evidence="1">IBT 30069</strain>
    </source>
</reference>
<accession>A0A9W9G6Y7</accession>
<dbReference type="Proteomes" id="UP001149165">
    <property type="component" value="Unassembled WGS sequence"/>
</dbReference>
<organism evidence="1 2">
    <name type="scientific">Penicillium angulare</name>
    <dbReference type="NCBI Taxonomy" id="116970"/>
    <lineage>
        <taxon>Eukaryota</taxon>
        <taxon>Fungi</taxon>
        <taxon>Dikarya</taxon>
        <taxon>Ascomycota</taxon>
        <taxon>Pezizomycotina</taxon>
        <taxon>Eurotiomycetes</taxon>
        <taxon>Eurotiomycetidae</taxon>
        <taxon>Eurotiales</taxon>
        <taxon>Aspergillaceae</taxon>
        <taxon>Penicillium</taxon>
    </lineage>
</organism>
<dbReference type="Pfam" id="PF21858">
    <property type="entry name" value="DUF6914"/>
    <property type="match status" value="1"/>
</dbReference>
<protein>
    <submittedName>
        <fullName evidence="1">Uncharacterized protein</fullName>
    </submittedName>
</protein>
<comment type="caution">
    <text evidence="1">The sequence shown here is derived from an EMBL/GenBank/DDBJ whole genome shotgun (WGS) entry which is preliminary data.</text>
</comment>
<proteinExistence type="predicted"/>